<name>A0A9W7CL97_9STRA</name>
<evidence type="ECO:0000313" key="2">
    <source>
        <dbReference type="Proteomes" id="UP001165160"/>
    </source>
</evidence>
<gene>
    <name evidence="1" type="ORF">TrVE_jg6388</name>
</gene>
<accession>A0A9W7CL97</accession>
<proteinExistence type="predicted"/>
<dbReference type="EMBL" id="BRXX01000370">
    <property type="protein sequence ID" value="GMI07770.1"/>
    <property type="molecule type" value="Genomic_DNA"/>
</dbReference>
<protein>
    <submittedName>
        <fullName evidence="1">Uncharacterized protein</fullName>
    </submittedName>
</protein>
<organism evidence="1 2">
    <name type="scientific">Triparma verrucosa</name>
    <dbReference type="NCBI Taxonomy" id="1606542"/>
    <lineage>
        <taxon>Eukaryota</taxon>
        <taxon>Sar</taxon>
        <taxon>Stramenopiles</taxon>
        <taxon>Ochrophyta</taxon>
        <taxon>Bolidophyceae</taxon>
        <taxon>Parmales</taxon>
        <taxon>Triparmaceae</taxon>
        <taxon>Triparma</taxon>
    </lineage>
</organism>
<dbReference type="Proteomes" id="UP001165160">
    <property type="component" value="Unassembled WGS sequence"/>
</dbReference>
<dbReference type="AlphaFoldDB" id="A0A9W7CL97"/>
<dbReference type="SUPFAM" id="SSF49899">
    <property type="entry name" value="Concanavalin A-like lectins/glucanases"/>
    <property type="match status" value="1"/>
</dbReference>
<sequence>MPTPLIRRDSSGPVHLYDDLVPLIVAYIGSFETLSIAAKLNSCFLLHCRVQYSYLADDINLWQVSETRHFASHEWDFRTPSTSSPSPSPSPITVKDSRSPLLATLHDAAYLSPSGLVFPPPSPSSNRGHASIEPFSWGGPTSIEVSVQFSSFSNASHVFDFGDFSYLSRIFLCNFRTTNGITLCVRENHEAKYVDSATYDGFEEVGRWTHLVITMEGPCTKLYKNGQLIKMSVTSQEPEECLRDAQVLGAYLKGDGFHMEGVIGFLRFWNGKILSHEQVGELYEHAEYKRKPAKVKVTKRVFLTFTGEQYM</sequence>
<comment type="caution">
    <text evidence="1">The sequence shown here is derived from an EMBL/GenBank/DDBJ whole genome shotgun (WGS) entry which is preliminary data.</text>
</comment>
<reference evidence="2" key="1">
    <citation type="journal article" date="2023" name="Commun. Biol.">
        <title>Genome analysis of Parmales, the sister group of diatoms, reveals the evolutionary specialization of diatoms from phago-mixotrophs to photoautotrophs.</title>
        <authorList>
            <person name="Ban H."/>
            <person name="Sato S."/>
            <person name="Yoshikawa S."/>
            <person name="Yamada K."/>
            <person name="Nakamura Y."/>
            <person name="Ichinomiya M."/>
            <person name="Sato N."/>
            <person name="Blanc-Mathieu R."/>
            <person name="Endo H."/>
            <person name="Kuwata A."/>
            <person name="Ogata H."/>
        </authorList>
    </citation>
    <scope>NUCLEOTIDE SEQUENCE [LARGE SCALE GENOMIC DNA]</scope>
    <source>
        <strain evidence="2">NIES 3699</strain>
    </source>
</reference>
<dbReference type="Gene3D" id="2.60.120.200">
    <property type="match status" value="1"/>
</dbReference>
<keyword evidence="2" id="KW-1185">Reference proteome</keyword>
<dbReference type="Pfam" id="PF13385">
    <property type="entry name" value="Laminin_G_3"/>
    <property type="match status" value="1"/>
</dbReference>
<evidence type="ECO:0000313" key="1">
    <source>
        <dbReference type="EMBL" id="GMI07770.1"/>
    </source>
</evidence>
<dbReference type="InterPro" id="IPR013320">
    <property type="entry name" value="ConA-like_dom_sf"/>
</dbReference>